<comment type="caution">
    <text evidence="1">The sequence shown here is derived from an EMBL/GenBank/DDBJ whole genome shotgun (WGS) entry which is preliminary data.</text>
</comment>
<evidence type="ECO:0008006" key="3">
    <source>
        <dbReference type="Google" id="ProtNLM"/>
    </source>
</evidence>
<gene>
    <name evidence="1" type="ORF">V6590_15495</name>
</gene>
<proteinExistence type="predicted"/>
<dbReference type="Proteomes" id="UP001431963">
    <property type="component" value="Unassembled WGS sequence"/>
</dbReference>
<protein>
    <recommendedName>
        <fullName evidence="3">Gelsolin-like domain-containing protein</fullName>
    </recommendedName>
</protein>
<evidence type="ECO:0000313" key="1">
    <source>
        <dbReference type="EMBL" id="MEH7829558.1"/>
    </source>
</evidence>
<dbReference type="RefSeq" id="WP_335424585.1">
    <property type="nucleotide sequence ID" value="NZ_JBALHR010000010.1"/>
</dbReference>
<dbReference type="EMBL" id="JBALHR010000010">
    <property type="protein sequence ID" value="MEH7829558.1"/>
    <property type="molecule type" value="Genomic_DNA"/>
</dbReference>
<keyword evidence="2" id="KW-1185">Reference proteome</keyword>
<organism evidence="1 2">
    <name type="scientific">Gemmobacter denitrificans</name>
    <dbReference type="NCBI Taxonomy" id="3123040"/>
    <lineage>
        <taxon>Bacteria</taxon>
        <taxon>Pseudomonadati</taxon>
        <taxon>Pseudomonadota</taxon>
        <taxon>Alphaproteobacteria</taxon>
        <taxon>Rhodobacterales</taxon>
        <taxon>Paracoccaceae</taxon>
        <taxon>Gemmobacter</taxon>
    </lineage>
</organism>
<sequence>MQPTESPPGSPEIIPEASGWVLVRWSNFQCHVWLGEGGDPARLAQAAGPRGPAKPR</sequence>
<name>A0ABU8BXX1_9RHOB</name>
<accession>A0ABU8BXX1</accession>
<evidence type="ECO:0000313" key="2">
    <source>
        <dbReference type="Proteomes" id="UP001431963"/>
    </source>
</evidence>
<reference evidence="1" key="1">
    <citation type="submission" date="2024-02" db="EMBL/GenBank/DDBJ databases">
        <title>Genome sequences of strain Gemmobacter sp. JM10B15.</title>
        <authorList>
            <person name="Zhang M."/>
        </authorList>
    </citation>
    <scope>NUCLEOTIDE SEQUENCE</scope>
    <source>
        <strain evidence="1">JM10B15</strain>
    </source>
</reference>